<keyword evidence="4 5" id="KW-0472">Membrane</keyword>
<evidence type="ECO:0000256" key="4">
    <source>
        <dbReference type="ARBA" id="ARBA00023136"/>
    </source>
</evidence>
<dbReference type="PROSITE" id="PS51503">
    <property type="entry name" value="HIG1"/>
    <property type="match status" value="1"/>
</dbReference>
<feature type="domain" description="HIG1" evidence="6">
    <location>
        <begin position="65"/>
        <end position="141"/>
    </location>
</feature>
<dbReference type="KEGG" id="hir:HETIRDRAFT_243272"/>
<comment type="subcellular location">
    <subcellularLocation>
        <location evidence="1">Mitochondrion</location>
    </subcellularLocation>
</comment>
<dbReference type="Proteomes" id="UP000030671">
    <property type="component" value="Unassembled WGS sequence"/>
</dbReference>
<evidence type="ECO:0000313" key="8">
    <source>
        <dbReference type="Proteomes" id="UP000030671"/>
    </source>
</evidence>
<sequence length="141" mass="15562">GGAKGFFGGLAVALPAMYYANKRYPYYRSLPPSIKALGVVTFVVPSFVISAERAGRLFQRQQWTPRQEARAESEWDNLSLGQKVVDFTARHQYSVIAGCWALGITGAFATIMRDPRSLISKQVVQARMWSQGFTIGITIAA</sequence>
<feature type="non-terminal residue" evidence="7">
    <location>
        <position position="141"/>
    </location>
</feature>
<dbReference type="FunCoup" id="W4KDZ1">
    <property type="interactions" value="49"/>
</dbReference>
<dbReference type="RefSeq" id="XP_009543747.1">
    <property type="nucleotide sequence ID" value="XM_009545452.1"/>
</dbReference>
<evidence type="ECO:0000256" key="1">
    <source>
        <dbReference type="ARBA" id="ARBA00004173"/>
    </source>
</evidence>
<feature type="transmembrane region" description="Helical" evidence="5">
    <location>
        <begin position="33"/>
        <end position="51"/>
    </location>
</feature>
<keyword evidence="3 5" id="KW-1133">Transmembrane helix</keyword>
<proteinExistence type="predicted"/>
<accession>W4KDZ1</accession>
<feature type="non-terminal residue" evidence="7">
    <location>
        <position position="1"/>
    </location>
</feature>
<dbReference type="InterPro" id="IPR007667">
    <property type="entry name" value="Hypoxia_induced_domain"/>
</dbReference>
<dbReference type="GeneID" id="20668976"/>
<dbReference type="eggNOG" id="ENOG502QT50">
    <property type="taxonomic scope" value="Eukaryota"/>
</dbReference>
<dbReference type="GO" id="GO:0005739">
    <property type="term" value="C:mitochondrion"/>
    <property type="evidence" value="ECO:0007669"/>
    <property type="project" value="UniProtKB-SubCell"/>
</dbReference>
<dbReference type="AlphaFoldDB" id="W4KDZ1"/>
<evidence type="ECO:0000256" key="5">
    <source>
        <dbReference type="SAM" id="Phobius"/>
    </source>
</evidence>
<gene>
    <name evidence="7" type="ORF">HETIRDRAFT_243272</name>
</gene>
<keyword evidence="2 5" id="KW-0812">Transmembrane</keyword>
<feature type="transmembrane region" description="Helical" evidence="5">
    <location>
        <begin position="93"/>
        <end position="112"/>
    </location>
</feature>
<dbReference type="OrthoDB" id="1915122at2759"/>
<keyword evidence="8" id="KW-1185">Reference proteome</keyword>
<evidence type="ECO:0000256" key="3">
    <source>
        <dbReference type="ARBA" id="ARBA00022989"/>
    </source>
</evidence>
<protein>
    <recommendedName>
        <fullName evidence="6">HIG1 domain-containing protein</fullName>
    </recommendedName>
</protein>
<evidence type="ECO:0000256" key="2">
    <source>
        <dbReference type="ARBA" id="ARBA00022692"/>
    </source>
</evidence>
<dbReference type="EMBL" id="KI925456">
    <property type="protein sequence ID" value="ETW84028.1"/>
    <property type="molecule type" value="Genomic_DNA"/>
</dbReference>
<evidence type="ECO:0000259" key="6">
    <source>
        <dbReference type="PROSITE" id="PS51503"/>
    </source>
</evidence>
<organism evidence="7 8">
    <name type="scientific">Heterobasidion irregulare (strain TC 32-1)</name>
    <dbReference type="NCBI Taxonomy" id="747525"/>
    <lineage>
        <taxon>Eukaryota</taxon>
        <taxon>Fungi</taxon>
        <taxon>Dikarya</taxon>
        <taxon>Basidiomycota</taxon>
        <taxon>Agaricomycotina</taxon>
        <taxon>Agaricomycetes</taxon>
        <taxon>Russulales</taxon>
        <taxon>Bondarzewiaceae</taxon>
        <taxon>Heterobasidion</taxon>
        <taxon>Heterobasidion annosum species complex</taxon>
    </lineage>
</organism>
<reference evidence="7 8" key="1">
    <citation type="journal article" date="2012" name="New Phytol.">
        <title>Insight into trade-off between wood decay and parasitism from the genome of a fungal forest pathogen.</title>
        <authorList>
            <person name="Olson A."/>
            <person name="Aerts A."/>
            <person name="Asiegbu F."/>
            <person name="Belbahri L."/>
            <person name="Bouzid O."/>
            <person name="Broberg A."/>
            <person name="Canback B."/>
            <person name="Coutinho P.M."/>
            <person name="Cullen D."/>
            <person name="Dalman K."/>
            <person name="Deflorio G."/>
            <person name="van Diepen L.T."/>
            <person name="Dunand C."/>
            <person name="Duplessis S."/>
            <person name="Durling M."/>
            <person name="Gonthier P."/>
            <person name="Grimwood J."/>
            <person name="Fossdal C.G."/>
            <person name="Hansson D."/>
            <person name="Henrissat B."/>
            <person name="Hietala A."/>
            <person name="Himmelstrand K."/>
            <person name="Hoffmeister D."/>
            <person name="Hogberg N."/>
            <person name="James T.Y."/>
            <person name="Karlsson M."/>
            <person name="Kohler A."/>
            <person name="Kues U."/>
            <person name="Lee Y.H."/>
            <person name="Lin Y.C."/>
            <person name="Lind M."/>
            <person name="Lindquist E."/>
            <person name="Lombard V."/>
            <person name="Lucas S."/>
            <person name="Lunden K."/>
            <person name="Morin E."/>
            <person name="Murat C."/>
            <person name="Park J."/>
            <person name="Raffaello T."/>
            <person name="Rouze P."/>
            <person name="Salamov A."/>
            <person name="Schmutz J."/>
            <person name="Solheim H."/>
            <person name="Stahlberg J."/>
            <person name="Velez H."/>
            <person name="de Vries R.P."/>
            <person name="Wiebenga A."/>
            <person name="Woodward S."/>
            <person name="Yakovlev I."/>
            <person name="Garbelotto M."/>
            <person name="Martin F."/>
            <person name="Grigoriev I.V."/>
            <person name="Stenlid J."/>
        </authorList>
    </citation>
    <scope>NUCLEOTIDE SEQUENCE [LARGE SCALE GENOMIC DNA]</scope>
    <source>
        <strain evidence="7 8">TC 32-1</strain>
    </source>
</reference>
<dbReference type="InParanoid" id="W4KDZ1"/>
<dbReference type="HOGENOM" id="CLU_079101_1_0_1"/>
<evidence type="ECO:0000313" key="7">
    <source>
        <dbReference type="EMBL" id="ETW84028.1"/>
    </source>
</evidence>
<name>W4KDZ1_HETIT</name>